<protein>
    <recommendedName>
        <fullName evidence="3">Integrase-like protein</fullName>
    </recommendedName>
</protein>
<dbReference type="EMBL" id="QJJK01000016">
    <property type="protein sequence ID" value="PXW52502.1"/>
    <property type="molecule type" value="Genomic_DNA"/>
</dbReference>
<evidence type="ECO:0000313" key="2">
    <source>
        <dbReference type="Proteomes" id="UP000248021"/>
    </source>
</evidence>
<dbReference type="Proteomes" id="UP000248021">
    <property type="component" value="Unassembled WGS sequence"/>
</dbReference>
<proteinExistence type="predicted"/>
<gene>
    <name evidence="1" type="ORF">C7450_11676</name>
</gene>
<dbReference type="AlphaFoldDB" id="A0A2V3U500"/>
<accession>A0A2V3U500</accession>
<evidence type="ECO:0000313" key="1">
    <source>
        <dbReference type="EMBL" id="PXW52502.1"/>
    </source>
</evidence>
<keyword evidence="2" id="KW-1185">Reference proteome</keyword>
<reference evidence="1 2" key="1">
    <citation type="submission" date="2018-05" db="EMBL/GenBank/DDBJ databases">
        <title>Genomic Encyclopedia of Type Strains, Phase IV (KMG-IV): sequencing the most valuable type-strain genomes for metagenomic binning, comparative biology and taxonomic classification.</title>
        <authorList>
            <person name="Goeker M."/>
        </authorList>
    </citation>
    <scope>NUCLEOTIDE SEQUENCE [LARGE SCALE GENOMIC DNA]</scope>
    <source>
        <strain evidence="1 2">DSM 6462</strain>
    </source>
</reference>
<sequence>MLPLDDCLYALQATIPTVMRSSLHRCLQRHGIARLPDVEGDKPAKKKFKSYPIGFFHIDIAEVQAAEGKLHLFVAIDRTSKFALCNWSTAAAG</sequence>
<organism evidence="1 2">
    <name type="scientific">Chelatococcus asaccharovorans</name>
    <dbReference type="NCBI Taxonomy" id="28210"/>
    <lineage>
        <taxon>Bacteria</taxon>
        <taxon>Pseudomonadati</taxon>
        <taxon>Pseudomonadota</taxon>
        <taxon>Alphaproteobacteria</taxon>
        <taxon>Hyphomicrobiales</taxon>
        <taxon>Chelatococcaceae</taxon>
        <taxon>Chelatococcus</taxon>
    </lineage>
</organism>
<evidence type="ECO:0008006" key="3">
    <source>
        <dbReference type="Google" id="ProtNLM"/>
    </source>
</evidence>
<name>A0A2V3U500_9HYPH</name>
<comment type="caution">
    <text evidence="1">The sequence shown here is derived from an EMBL/GenBank/DDBJ whole genome shotgun (WGS) entry which is preliminary data.</text>
</comment>